<accession>A0ABV7AU42</accession>
<comment type="caution">
    <text evidence="1">The sequence shown here is derived from an EMBL/GenBank/DDBJ whole genome shotgun (WGS) entry which is preliminary data.</text>
</comment>
<name>A0ABV7AU42_9GAMM</name>
<evidence type="ECO:0000313" key="1">
    <source>
        <dbReference type="EMBL" id="MFC2972573.1"/>
    </source>
</evidence>
<gene>
    <name evidence="1" type="ORF">ACFOJE_10170</name>
</gene>
<reference evidence="2" key="1">
    <citation type="journal article" date="2019" name="Int. J. Syst. Evol. Microbiol.">
        <title>The Global Catalogue of Microorganisms (GCM) 10K type strain sequencing project: providing services to taxonomists for standard genome sequencing and annotation.</title>
        <authorList>
            <consortium name="The Broad Institute Genomics Platform"/>
            <consortium name="The Broad Institute Genome Sequencing Center for Infectious Disease"/>
            <person name="Wu L."/>
            <person name="Ma J."/>
        </authorList>
    </citation>
    <scope>NUCLEOTIDE SEQUENCE [LARGE SCALE GENOMIC DNA]</scope>
    <source>
        <strain evidence="2">KCTC 62195</strain>
    </source>
</reference>
<proteinExistence type="predicted"/>
<keyword evidence="2" id="KW-1185">Reference proteome</keyword>
<dbReference type="EMBL" id="JBHRSJ010000017">
    <property type="protein sequence ID" value="MFC2972573.1"/>
    <property type="molecule type" value="Genomic_DNA"/>
</dbReference>
<protein>
    <submittedName>
        <fullName evidence="1">Uncharacterized protein</fullName>
    </submittedName>
</protein>
<organism evidence="1 2">
    <name type="scientific">Azotobacter bryophylli</name>
    <dbReference type="NCBI Taxonomy" id="1986537"/>
    <lineage>
        <taxon>Bacteria</taxon>
        <taxon>Pseudomonadati</taxon>
        <taxon>Pseudomonadota</taxon>
        <taxon>Gammaproteobacteria</taxon>
        <taxon>Pseudomonadales</taxon>
        <taxon>Pseudomonadaceae</taxon>
        <taxon>Azotobacter</taxon>
    </lineage>
</organism>
<dbReference type="RefSeq" id="WP_377814218.1">
    <property type="nucleotide sequence ID" value="NZ_JBHRSJ010000017.1"/>
</dbReference>
<evidence type="ECO:0000313" key="2">
    <source>
        <dbReference type="Proteomes" id="UP001595457"/>
    </source>
</evidence>
<dbReference type="Proteomes" id="UP001595457">
    <property type="component" value="Unassembled WGS sequence"/>
</dbReference>
<sequence length="190" mass="20917">MQVKTAFPFKGGRTYVHGTSMFDEIGELLKSQGCVGARIDIAFRKMIPNPNCTLEIRPPQADDSVVATISRPEGDDLVICLNPEAEMAEPVGIEYDEDRIGESAEIDGSTITSIRPSGYSDVEIMVALCKKLHQTHFAAGKRWVFSRFKGRIPLDLGEDVQLRIVRAVGTRLTCSEVYTAGSKVGEIYFS</sequence>